<accession>A0A9D1YUN9</accession>
<dbReference type="AlphaFoldDB" id="A0A9D1YUN9"/>
<name>A0A9D1YUN9_9MICO</name>
<evidence type="ECO:0000313" key="2">
    <source>
        <dbReference type="EMBL" id="HIY65472.1"/>
    </source>
</evidence>
<proteinExistence type="predicted"/>
<dbReference type="SUPFAM" id="SSF55729">
    <property type="entry name" value="Acyl-CoA N-acyltransferases (Nat)"/>
    <property type="match status" value="1"/>
</dbReference>
<dbReference type="EMBL" id="DXDC01000125">
    <property type="protein sequence ID" value="HIY65472.1"/>
    <property type="molecule type" value="Genomic_DNA"/>
</dbReference>
<protein>
    <submittedName>
        <fullName evidence="2">GNAT family N-acetyltransferase</fullName>
    </submittedName>
</protein>
<dbReference type="InterPro" id="IPR000182">
    <property type="entry name" value="GNAT_dom"/>
</dbReference>
<evidence type="ECO:0000313" key="3">
    <source>
        <dbReference type="Proteomes" id="UP000824005"/>
    </source>
</evidence>
<reference evidence="2" key="2">
    <citation type="submission" date="2021-04" db="EMBL/GenBank/DDBJ databases">
        <authorList>
            <person name="Gilroy R."/>
        </authorList>
    </citation>
    <scope>NUCLEOTIDE SEQUENCE</scope>
    <source>
        <strain evidence="2">ChiGjej1B1-98</strain>
    </source>
</reference>
<reference evidence="2" key="1">
    <citation type="journal article" date="2021" name="PeerJ">
        <title>Extensive microbial diversity within the chicken gut microbiome revealed by metagenomics and culture.</title>
        <authorList>
            <person name="Gilroy R."/>
            <person name="Ravi A."/>
            <person name="Getino M."/>
            <person name="Pursley I."/>
            <person name="Horton D.L."/>
            <person name="Alikhan N.F."/>
            <person name="Baker D."/>
            <person name="Gharbi K."/>
            <person name="Hall N."/>
            <person name="Watson M."/>
            <person name="Adriaenssens E.M."/>
            <person name="Foster-Nyarko E."/>
            <person name="Jarju S."/>
            <person name="Secka A."/>
            <person name="Antonio M."/>
            <person name="Oren A."/>
            <person name="Chaudhuri R.R."/>
            <person name="La Ragione R."/>
            <person name="Hildebrand F."/>
            <person name="Pallen M.J."/>
        </authorList>
    </citation>
    <scope>NUCLEOTIDE SEQUENCE</scope>
    <source>
        <strain evidence="2">ChiGjej1B1-98</strain>
    </source>
</reference>
<feature type="domain" description="N-acetyltransferase" evidence="1">
    <location>
        <begin position="213"/>
        <end position="357"/>
    </location>
</feature>
<sequence length="357" mass="39738">MIVRVERFKVPDTVEEQSLRGDVFRRGVRLVNDSNAAVFGEGNQTVTAATSIVALRGTRAERAETIYAFAGDTLVGIATLFLPTAESTNVADTVLYVDPSVTGEARAEAFESLVQASVDCATEFERTTVFGGGEGVRDGDITATTGYGGVNRGDPESEAWLRRGATLSQVYRYGKLDLESLTDLDQRLADAELRSRGYRVITWGGETPDHYRADMRTLHERMSTDSPIGDLELEPERWSDERLAEFERYKMGSGRRMFAAAVQHEESGRLVGYTQLVIADDPSARQHNLIVLQEHRGHRLGELLKLAGIAQLRREVPYADRITTMNAEENRHMIRVNEAVGFEPVTWTVVWQLRLGS</sequence>
<dbReference type="GO" id="GO:0016747">
    <property type="term" value="F:acyltransferase activity, transferring groups other than amino-acyl groups"/>
    <property type="evidence" value="ECO:0007669"/>
    <property type="project" value="InterPro"/>
</dbReference>
<comment type="caution">
    <text evidence="2">The sequence shown here is derived from an EMBL/GenBank/DDBJ whole genome shotgun (WGS) entry which is preliminary data.</text>
</comment>
<dbReference type="Proteomes" id="UP000824005">
    <property type="component" value="Unassembled WGS sequence"/>
</dbReference>
<dbReference type="PROSITE" id="PS51186">
    <property type="entry name" value="GNAT"/>
    <property type="match status" value="1"/>
</dbReference>
<gene>
    <name evidence="2" type="ORF">H9830_04270</name>
</gene>
<dbReference type="Pfam" id="PF00583">
    <property type="entry name" value="Acetyltransf_1"/>
    <property type="match status" value="1"/>
</dbReference>
<evidence type="ECO:0000259" key="1">
    <source>
        <dbReference type="PROSITE" id="PS51186"/>
    </source>
</evidence>
<organism evidence="2 3">
    <name type="scientific">Candidatus Agrococcus pullicola</name>
    <dbReference type="NCBI Taxonomy" id="2838429"/>
    <lineage>
        <taxon>Bacteria</taxon>
        <taxon>Bacillati</taxon>
        <taxon>Actinomycetota</taxon>
        <taxon>Actinomycetes</taxon>
        <taxon>Micrococcales</taxon>
        <taxon>Microbacteriaceae</taxon>
        <taxon>Agrococcus</taxon>
    </lineage>
</organism>
<dbReference type="Gene3D" id="3.40.630.30">
    <property type="match status" value="1"/>
</dbReference>
<dbReference type="InterPro" id="IPR016181">
    <property type="entry name" value="Acyl_CoA_acyltransferase"/>
</dbReference>